<dbReference type="Gene3D" id="1.10.287.990">
    <property type="entry name" value="Fe,Mn superoxide dismutase (SOD) domain"/>
    <property type="match status" value="1"/>
</dbReference>
<feature type="binding site" evidence="6">
    <location>
        <position position="27"/>
    </location>
    <ligand>
        <name>Mn(2+)</name>
        <dbReference type="ChEBI" id="CHEBI:29035"/>
    </ligand>
</feature>
<feature type="binding site" evidence="6">
    <location>
        <position position="162"/>
    </location>
    <ligand>
        <name>Mn(2+)</name>
        <dbReference type="ChEBI" id="CHEBI:29035"/>
    </ligand>
</feature>
<dbReference type="Pfam" id="PF00081">
    <property type="entry name" value="Sod_Fe_N"/>
    <property type="match status" value="1"/>
</dbReference>
<dbReference type="PIRSF" id="PIRSF000349">
    <property type="entry name" value="SODismutase"/>
    <property type="match status" value="1"/>
</dbReference>
<evidence type="ECO:0000313" key="10">
    <source>
        <dbReference type="EMBL" id="MVX56520.1"/>
    </source>
</evidence>
<organism evidence="10 11">
    <name type="scientific">Parasutterella muris</name>
    <dbReference type="NCBI Taxonomy" id="2565572"/>
    <lineage>
        <taxon>Bacteria</taxon>
        <taxon>Pseudomonadati</taxon>
        <taxon>Pseudomonadota</taxon>
        <taxon>Betaproteobacteria</taxon>
        <taxon>Burkholderiales</taxon>
        <taxon>Sutterellaceae</taxon>
        <taxon>Parasutterella</taxon>
    </lineage>
</organism>
<comment type="function">
    <text evidence="7">Destroys radicals which are normally produced within the cells and which are toxic to biological systems.</text>
</comment>
<dbReference type="SUPFAM" id="SSF54719">
    <property type="entry name" value="Fe,Mn superoxide dismutase (SOD), C-terminal domain"/>
    <property type="match status" value="1"/>
</dbReference>
<comment type="caution">
    <text evidence="10">The sequence shown here is derived from an EMBL/GenBank/DDBJ whole genome shotgun (WGS) entry which is preliminary data.</text>
</comment>
<dbReference type="InterPro" id="IPR019832">
    <property type="entry name" value="Mn/Fe_SOD_C"/>
</dbReference>
<feature type="binding site" evidence="6">
    <location>
        <position position="75"/>
    </location>
    <ligand>
        <name>Mn(2+)</name>
        <dbReference type="ChEBI" id="CHEBI:29035"/>
    </ligand>
</feature>
<dbReference type="AlphaFoldDB" id="A0A6L6YFT8"/>
<reference evidence="10 11" key="1">
    <citation type="submission" date="2019-12" db="EMBL/GenBank/DDBJ databases">
        <title>Microbes associate with the intestines of laboratory mice.</title>
        <authorList>
            <person name="Navarre W."/>
            <person name="Wong E."/>
        </authorList>
    </citation>
    <scope>NUCLEOTIDE SEQUENCE [LARGE SCALE GENOMIC DNA]</scope>
    <source>
        <strain evidence="10 11">NM82_D38</strain>
    </source>
</reference>
<comment type="catalytic activity">
    <reaction evidence="7">
        <text>2 superoxide + 2 H(+) = H2O2 + O2</text>
        <dbReference type="Rhea" id="RHEA:20696"/>
        <dbReference type="ChEBI" id="CHEBI:15378"/>
        <dbReference type="ChEBI" id="CHEBI:15379"/>
        <dbReference type="ChEBI" id="CHEBI:16240"/>
        <dbReference type="ChEBI" id="CHEBI:18421"/>
        <dbReference type="EC" id="1.15.1.1"/>
    </reaction>
</comment>
<evidence type="ECO:0000259" key="8">
    <source>
        <dbReference type="Pfam" id="PF00081"/>
    </source>
</evidence>
<dbReference type="GO" id="GO:0046872">
    <property type="term" value="F:metal ion binding"/>
    <property type="evidence" value="ECO:0007669"/>
    <property type="project" value="UniProtKB-KW"/>
</dbReference>
<feature type="domain" description="Manganese/iron superoxide dismutase N-terminal" evidence="8">
    <location>
        <begin position="3"/>
        <end position="83"/>
    </location>
</feature>
<dbReference type="InterPro" id="IPR019831">
    <property type="entry name" value="Mn/Fe_SOD_N"/>
</dbReference>
<keyword evidence="4 7" id="KW-0560">Oxidoreductase</keyword>
<evidence type="ECO:0000256" key="2">
    <source>
        <dbReference type="ARBA" id="ARBA00012682"/>
    </source>
</evidence>
<dbReference type="PRINTS" id="PR01703">
    <property type="entry name" value="MNSODISMTASE"/>
</dbReference>
<evidence type="ECO:0000256" key="7">
    <source>
        <dbReference type="RuleBase" id="RU000414"/>
    </source>
</evidence>
<evidence type="ECO:0000256" key="6">
    <source>
        <dbReference type="PIRSR" id="PIRSR000349-1"/>
    </source>
</evidence>
<dbReference type="RefSeq" id="WP_160334954.1">
    <property type="nucleotide sequence ID" value="NZ_CALPCR010000020.1"/>
</dbReference>
<dbReference type="EC" id="1.15.1.1" evidence="2 7"/>
<proteinExistence type="inferred from homology"/>
<dbReference type="PROSITE" id="PS00088">
    <property type="entry name" value="SOD_MN"/>
    <property type="match status" value="1"/>
</dbReference>
<dbReference type="SUPFAM" id="SSF46609">
    <property type="entry name" value="Fe,Mn superoxide dismutase (SOD), N-terminal domain"/>
    <property type="match status" value="1"/>
</dbReference>
<dbReference type="InterPro" id="IPR001189">
    <property type="entry name" value="Mn/Fe_SOD"/>
</dbReference>
<sequence length="195" mass="21675">MAFTVPPLPYEQNALEPYMSAKTLSYHYGKHNQAYNDTLNKLIAGTEYEKMPLEEIIRTTQSGPIFNNAAQCFNHTFFWNSMKPNGGGQPDGALADAINAKWGSFDAFAEAFANSAAGNFGSGWTWLVQKEDSTLDIVNTSNAGTPVTGTATPLLVVDVWEHAYYLDYYNVRLQYVKVFLANLANWDFAAKNFSD</sequence>
<feature type="domain" description="Manganese/iron superoxide dismutase C-terminal" evidence="9">
    <location>
        <begin position="90"/>
        <end position="191"/>
    </location>
</feature>
<dbReference type="Pfam" id="PF02777">
    <property type="entry name" value="Sod_Fe_C"/>
    <property type="match status" value="1"/>
</dbReference>
<keyword evidence="5" id="KW-0408">Iron</keyword>
<dbReference type="GO" id="GO:0004784">
    <property type="term" value="F:superoxide dismutase activity"/>
    <property type="evidence" value="ECO:0007669"/>
    <property type="project" value="UniProtKB-EC"/>
</dbReference>
<dbReference type="InterPro" id="IPR019833">
    <property type="entry name" value="Mn/Fe_SOD_BS"/>
</dbReference>
<dbReference type="PANTHER" id="PTHR42769:SF3">
    <property type="entry name" value="SUPEROXIDE DISMUTASE [FE] 2, CHLOROPLASTIC"/>
    <property type="match status" value="1"/>
</dbReference>
<evidence type="ECO:0000256" key="3">
    <source>
        <dbReference type="ARBA" id="ARBA00022723"/>
    </source>
</evidence>
<gene>
    <name evidence="10" type="ORF">E5987_04765</name>
</gene>
<evidence type="ECO:0000256" key="1">
    <source>
        <dbReference type="ARBA" id="ARBA00008714"/>
    </source>
</evidence>
<dbReference type="Gene3D" id="3.55.40.20">
    <property type="entry name" value="Iron/manganese superoxide dismutase, C-terminal domain"/>
    <property type="match status" value="1"/>
</dbReference>
<dbReference type="PANTHER" id="PTHR42769">
    <property type="entry name" value="SUPEROXIDE DISMUTASE"/>
    <property type="match status" value="1"/>
</dbReference>
<protein>
    <recommendedName>
        <fullName evidence="2 7">Superoxide dismutase</fullName>
        <ecNumber evidence="2 7">1.15.1.1</ecNumber>
    </recommendedName>
</protein>
<feature type="binding site" evidence="6">
    <location>
        <position position="158"/>
    </location>
    <ligand>
        <name>Mn(2+)</name>
        <dbReference type="ChEBI" id="CHEBI:29035"/>
    </ligand>
</feature>
<dbReference type="FunFam" id="1.10.287.990:FF:000002">
    <property type="entry name" value="Superoxide dismutase"/>
    <property type="match status" value="1"/>
</dbReference>
<dbReference type="Proteomes" id="UP000472580">
    <property type="component" value="Unassembled WGS sequence"/>
</dbReference>
<accession>A0A6L6YFT8</accession>
<evidence type="ECO:0000256" key="5">
    <source>
        <dbReference type="ARBA" id="ARBA00023004"/>
    </source>
</evidence>
<keyword evidence="3 6" id="KW-0479">Metal-binding</keyword>
<dbReference type="InterPro" id="IPR036324">
    <property type="entry name" value="Mn/Fe_SOD_N_sf"/>
</dbReference>
<keyword evidence="11" id="KW-1185">Reference proteome</keyword>
<dbReference type="OrthoDB" id="9803125at2"/>
<comment type="similarity">
    <text evidence="1 7">Belongs to the iron/manganese superoxide dismutase family.</text>
</comment>
<evidence type="ECO:0000313" key="11">
    <source>
        <dbReference type="Proteomes" id="UP000472580"/>
    </source>
</evidence>
<dbReference type="InterPro" id="IPR036314">
    <property type="entry name" value="SOD_C_sf"/>
</dbReference>
<name>A0A6L6YFT8_9BURK</name>
<dbReference type="EMBL" id="WSRP01000011">
    <property type="protein sequence ID" value="MVX56520.1"/>
    <property type="molecule type" value="Genomic_DNA"/>
</dbReference>
<evidence type="ECO:0000259" key="9">
    <source>
        <dbReference type="Pfam" id="PF02777"/>
    </source>
</evidence>
<evidence type="ECO:0000256" key="4">
    <source>
        <dbReference type="ARBA" id="ARBA00023002"/>
    </source>
</evidence>